<dbReference type="Pfam" id="PF00041">
    <property type="entry name" value="fn3"/>
    <property type="match status" value="2"/>
</dbReference>
<feature type="region of interest" description="Disordered" evidence="2">
    <location>
        <begin position="380"/>
        <end position="401"/>
    </location>
</feature>
<keyword evidence="6" id="KW-1185">Reference proteome</keyword>
<keyword evidence="3" id="KW-0472">Membrane</keyword>
<dbReference type="InterPro" id="IPR036116">
    <property type="entry name" value="FN3_sf"/>
</dbReference>
<dbReference type="GO" id="GO:0016020">
    <property type="term" value="C:membrane"/>
    <property type="evidence" value="ECO:0007669"/>
    <property type="project" value="UniProtKB-SubCell"/>
</dbReference>
<dbReference type="SMART" id="SM00060">
    <property type="entry name" value="FN3"/>
    <property type="match status" value="5"/>
</dbReference>
<dbReference type="CDD" id="cd00063">
    <property type="entry name" value="FN3"/>
    <property type="match status" value="2"/>
</dbReference>
<dbReference type="AlphaFoldDB" id="A0A7M7T077"/>
<keyword evidence="3" id="KW-1133">Transmembrane helix</keyword>
<reference evidence="6" key="1">
    <citation type="submission" date="2015-02" db="EMBL/GenBank/DDBJ databases">
        <title>Genome sequencing for Strongylocentrotus purpuratus.</title>
        <authorList>
            <person name="Murali S."/>
            <person name="Liu Y."/>
            <person name="Vee V."/>
            <person name="English A."/>
            <person name="Wang M."/>
            <person name="Skinner E."/>
            <person name="Han Y."/>
            <person name="Muzny D.M."/>
            <person name="Worley K.C."/>
            <person name="Gibbs R.A."/>
        </authorList>
    </citation>
    <scope>NUCLEOTIDE SEQUENCE</scope>
</reference>
<dbReference type="Pfam" id="PF18861">
    <property type="entry name" value="PTP_tm"/>
    <property type="match status" value="1"/>
</dbReference>
<dbReference type="OrthoDB" id="10253954at2759"/>
<keyword evidence="3" id="KW-0812">Transmembrane</keyword>
<feature type="domain" description="Fibronectin type-III" evidence="4">
    <location>
        <begin position="397"/>
        <end position="493"/>
    </location>
</feature>
<evidence type="ECO:0000259" key="4">
    <source>
        <dbReference type="PROSITE" id="PS50853"/>
    </source>
</evidence>
<dbReference type="EnsemblMetazoa" id="XM_030988334">
    <property type="protein sequence ID" value="XP_030844194"/>
    <property type="gene ID" value="LOC100890063"/>
</dbReference>
<dbReference type="OMA" id="WANVINQ"/>
<dbReference type="KEGG" id="spu:100890063"/>
<dbReference type="InterPro" id="IPR050713">
    <property type="entry name" value="RTP_Phos/Ushers"/>
</dbReference>
<feature type="region of interest" description="Disordered" evidence="2">
    <location>
        <begin position="689"/>
        <end position="733"/>
    </location>
</feature>
<dbReference type="InterPro" id="IPR003961">
    <property type="entry name" value="FN3_dom"/>
</dbReference>
<feature type="domain" description="Fibronectin type-III" evidence="4">
    <location>
        <begin position="206"/>
        <end position="308"/>
    </location>
</feature>
<feature type="region of interest" description="Disordered" evidence="2">
    <location>
        <begin position="478"/>
        <end position="499"/>
    </location>
</feature>
<accession>A0A7M7T077</accession>
<evidence type="ECO:0000313" key="6">
    <source>
        <dbReference type="Proteomes" id="UP000007110"/>
    </source>
</evidence>
<dbReference type="PROSITE" id="PS50853">
    <property type="entry name" value="FN3"/>
    <property type="match status" value="2"/>
</dbReference>
<organism evidence="5 6">
    <name type="scientific">Strongylocentrotus purpuratus</name>
    <name type="common">Purple sea urchin</name>
    <dbReference type="NCBI Taxonomy" id="7668"/>
    <lineage>
        <taxon>Eukaryota</taxon>
        <taxon>Metazoa</taxon>
        <taxon>Echinodermata</taxon>
        <taxon>Eleutherozoa</taxon>
        <taxon>Echinozoa</taxon>
        <taxon>Echinoidea</taxon>
        <taxon>Euechinoidea</taxon>
        <taxon>Echinacea</taxon>
        <taxon>Camarodonta</taxon>
        <taxon>Echinidea</taxon>
        <taxon>Strongylocentrotidae</taxon>
        <taxon>Strongylocentrotus</taxon>
    </lineage>
</organism>
<dbReference type="InParanoid" id="A0A7M7T077"/>
<feature type="compositionally biased region" description="Polar residues" evidence="2">
    <location>
        <begin position="708"/>
        <end position="721"/>
    </location>
</feature>
<dbReference type="SUPFAM" id="SSF49265">
    <property type="entry name" value="Fibronectin type III"/>
    <property type="match status" value="4"/>
</dbReference>
<sequence>MCGKKVHIKIFLLNYFFKIVPEAVELSPGESNTTAISATWTVPDSVVDTFNITCSNGTASPASIPVDRSQGGQQLTAYCVGLPRSGEQYDLSVVAISNDKLSAISTVEVFALPLGVDLKEGPSTLTSVSVSWMRQNDTVESYSIMCSHGYASPSTIGDTDRESFSAACVNLIGPGATYSMTVYSEVGTNSSSNSTRASSLINLVAVPESVESIAVTEPTTTTVDVQWNLVQCSDCVYNYFLLTFKPDSQEPIRVDYTPGVNEYSSQVSNLTQGRSYNFTVVSVSGVGVQDATLKTSEEKSVDQRTVPATPFGLSILSSQRELNLVWGYQGDADNFAITVTPDHGIAVFNGDFTDPAAEITGLTPGIIYFVAVVTESGDERSEPITQTARTVPDKPSPVRNPRAEAVDKNTITLTYESPVEPNGDITSYMISYVGTRDDNPSHEFSDVYSPPVLAVTYNDLYPGFSYTFMIIAVNDGEYESDPVSTEPVETPQEEPPPVPEDYPYEANTDFSDTSTTSFAVVLPDDLFSHDNGELLTFAVIITKEGNDPTVGSTEQNYEEARAQNAYITAIDVPYPFPPTFGSNRKRRATDPSATVVIGDGTCAGSPKEYCNGRLDDNTQYYYAFRAFNDMGGVTSGTFGPVKTECTGSSSPNIVSYGAQIGLIVVVVALLLYAVAITFLHIRRKVPIRTEENGPDPYMDLTSRPEADTTYQEMDITSTASSKRPGERRAPSSHLIYENQNVAQFANKIKGDADYETVLTPN</sequence>
<dbReference type="EC" id="3.1.3.48" evidence="1"/>
<protein>
    <recommendedName>
        <fullName evidence="1">protein-tyrosine-phosphatase</fullName>
        <ecNumber evidence="1">3.1.3.48</ecNumber>
    </recommendedName>
</protein>
<evidence type="ECO:0000256" key="2">
    <source>
        <dbReference type="SAM" id="MobiDB-lite"/>
    </source>
</evidence>
<dbReference type="PANTHER" id="PTHR46957">
    <property type="entry name" value="CYTOKINE RECEPTOR"/>
    <property type="match status" value="1"/>
</dbReference>
<dbReference type="Proteomes" id="UP000007110">
    <property type="component" value="Unassembled WGS sequence"/>
</dbReference>
<dbReference type="InterPro" id="IPR013783">
    <property type="entry name" value="Ig-like_fold"/>
</dbReference>
<dbReference type="GeneID" id="100890063"/>
<dbReference type="InterPro" id="IPR041201">
    <property type="entry name" value="PTPRJ_TM"/>
</dbReference>
<evidence type="ECO:0000256" key="1">
    <source>
        <dbReference type="ARBA" id="ARBA00013064"/>
    </source>
</evidence>
<name>A0A7M7T077_STRPU</name>
<reference evidence="5" key="2">
    <citation type="submission" date="2021-01" db="UniProtKB">
        <authorList>
            <consortium name="EnsemblMetazoa"/>
        </authorList>
    </citation>
    <scope>IDENTIFICATION</scope>
</reference>
<dbReference type="RefSeq" id="XP_030844194.1">
    <property type="nucleotide sequence ID" value="XM_030988334.1"/>
</dbReference>
<feature type="transmembrane region" description="Helical" evidence="3">
    <location>
        <begin position="656"/>
        <end position="679"/>
    </location>
</feature>
<evidence type="ECO:0000256" key="3">
    <source>
        <dbReference type="SAM" id="Phobius"/>
    </source>
</evidence>
<dbReference type="Gene3D" id="2.60.40.10">
    <property type="entry name" value="Immunoglobulins"/>
    <property type="match status" value="3"/>
</dbReference>
<dbReference type="PANTHER" id="PTHR46957:SF3">
    <property type="entry name" value="CYTOKINE RECEPTOR"/>
    <property type="match status" value="1"/>
</dbReference>
<dbReference type="GO" id="GO:0004725">
    <property type="term" value="F:protein tyrosine phosphatase activity"/>
    <property type="evidence" value="ECO:0007669"/>
    <property type="project" value="UniProtKB-EC"/>
</dbReference>
<proteinExistence type="predicted"/>
<evidence type="ECO:0000313" key="5">
    <source>
        <dbReference type="EnsemblMetazoa" id="XP_030844194"/>
    </source>
</evidence>